<dbReference type="AlphaFoldDB" id="A0AAW2YLB5"/>
<dbReference type="Proteomes" id="UP001431209">
    <property type="component" value="Unassembled WGS sequence"/>
</dbReference>
<proteinExistence type="predicted"/>
<feature type="repeat" description="RCC1" evidence="2">
    <location>
        <begin position="266"/>
        <end position="322"/>
    </location>
</feature>
<keyword evidence="1" id="KW-0677">Repeat</keyword>
<name>A0AAW2YLB5_9EUKA</name>
<dbReference type="PANTHER" id="PTHR22870">
    <property type="entry name" value="REGULATOR OF CHROMOSOME CONDENSATION"/>
    <property type="match status" value="1"/>
</dbReference>
<feature type="repeat" description="RCC1" evidence="2">
    <location>
        <begin position="104"/>
        <end position="156"/>
    </location>
</feature>
<gene>
    <name evidence="4" type="ORF">AKO1_005539</name>
</gene>
<dbReference type="InterPro" id="IPR000408">
    <property type="entry name" value="Reg_chr_condens"/>
</dbReference>
<evidence type="ECO:0000259" key="3">
    <source>
        <dbReference type="Pfam" id="PF25390"/>
    </source>
</evidence>
<dbReference type="PRINTS" id="PR00633">
    <property type="entry name" value="RCCNDNSATION"/>
</dbReference>
<evidence type="ECO:0000313" key="4">
    <source>
        <dbReference type="EMBL" id="KAL0477645.1"/>
    </source>
</evidence>
<reference evidence="4 5" key="1">
    <citation type="submission" date="2024-03" db="EMBL/GenBank/DDBJ databases">
        <title>The Acrasis kona genome and developmental transcriptomes reveal deep origins of eukaryotic multicellular pathways.</title>
        <authorList>
            <person name="Sheikh S."/>
            <person name="Fu C.-J."/>
            <person name="Brown M.W."/>
            <person name="Baldauf S.L."/>
        </authorList>
    </citation>
    <scope>NUCLEOTIDE SEQUENCE [LARGE SCALE GENOMIC DNA]</scope>
    <source>
        <strain evidence="4 5">ATCC MYA-3509</strain>
    </source>
</reference>
<dbReference type="Pfam" id="PF25390">
    <property type="entry name" value="WD40_RLD"/>
    <property type="match status" value="1"/>
</dbReference>
<comment type="caution">
    <text evidence="4">The sequence shown here is derived from an EMBL/GenBank/DDBJ whole genome shotgun (WGS) entry which is preliminary data.</text>
</comment>
<dbReference type="EMBL" id="JAOPGA020000204">
    <property type="protein sequence ID" value="KAL0477645.1"/>
    <property type="molecule type" value="Genomic_DNA"/>
</dbReference>
<evidence type="ECO:0000256" key="2">
    <source>
        <dbReference type="PROSITE-ProRule" id="PRU00235"/>
    </source>
</evidence>
<accession>A0AAW2YLB5</accession>
<dbReference type="InterPro" id="IPR058923">
    <property type="entry name" value="RCC1-like_dom"/>
</dbReference>
<evidence type="ECO:0000313" key="5">
    <source>
        <dbReference type="Proteomes" id="UP001431209"/>
    </source>
</evidence>
<keyword evidence="5" id="KW-1185">Reference proteome</keyword>
<evidence type="ECO:0000256" key="1">
    <source>
        <dbReference type="ARBA" id="ARBA00022737"/>
    </source>
</evidence>
<dbReference type="PROSITE" id="PS50012">
    <property type="entry name" value="RCC1_3"/>
    <property type="match status" value="3"/>
</dbReference>
<dbReference type="InterPro" id="IPR009091">
    <property type="entry name" value="RCC1/BLIP-II"/>
</dbReference>
<sequence length="408" mass="46031">MFCAGLNQLDQLGLINSNDNRFVFERHGFFRVAPLLIGCGENHTLFYTYDKKLYACGRNNNSELGLGFSSSPVGRPTLVDTFSNCVVTHISAGYHHSVVVVDSKDVYVCGKNRNGQLGSTEPSLQEFRKINLQVHPRKRVTHISCGSRFTFIVYDARDVYVAGFSSYGALALGEITATTGWTRVLLPWLGPTEQIKFFGCGSNSTTIVTTNNRIYSCGYCNEGECGLPFENSYFNFTQVIHECFSEREIVQIEFGYYHVIVLTNHREVFGYGYNYYGQLCQGDRICQYKPVRIGQDIISSYSPTERLRIYCGGHHTLLVVGNCNLYVAGACMYGQIGLELEPGEEWATELRKVNLDTRFSILDFHCGMYHSFVRCGGRFNTSDSKMFKTLLSCVDKRRFVDVDIAAYT</sequence>
<dbReference type="InterPro" id="IPR051210">
    <property type="entry name" value="Ub_ligase/GEF_domain"/>
</dbReference>
<protein>
    <submittedName>
        <fullName evidence="4">Ultraviolet-B receptor UVR8</fullName>
    </submittedName>
</protein>
<organism evidence="4 5">
    <name type="scientific">Acrasis kona</name>
    <dbReference type="NCBI Taxonomy" id="1008807"/>
    <lineage>
        <taxon>Eukaryota</taxon>
        <taxon>Discoba</taxon>
        <taxon>Heterolobosea</taxon>
        <taxon>Tetramitia</taxon>
        <taxon>Eutetramitia</taxon>
        <taxon>Acrasidae</taxon>
        <taxon>Acrasis</taxon>
    </lineage>
</organism>
<feature type="repeat" description="RCC1" evidence="2">
    <location>
        <begin position="51"/>
        <end position="103"/>
    </location>
</feature>
<dbReference type="Gene3D" id="2.130.10.30">
    <property type="entry name" value="Regulator of chromosome condensation 1/beta-lactamase-inhibitor protein II"/>
    <property type="match status" value="2"/>
</dbReference>
<dbReference type="Pfam" id="PF13540">
    <property type="entry name" value="RCC1_2"/>
    <property type="match status" value="1"/>
</dbReference>
<dbReference type="PROSITE" id="PS00626">
    <property type="entry name" value="RCC1_2"/>
    <property type="match status" value="1"/>
</dbReference>
<dbReference type="SUPFAM" id="SSF50985">
    <property type="entry name" value="RCC1/BLIP-II"/>
    <property type="match status" value="1"/>
</dbReference>
<feature type="domain" description="RCC1-like" evidence="3">
    <location>
        <begin position="76"/>
        <end position="374"/>
    </location>
</feature>
<dbReference type="PANTHER" id="PTHR22870:SF408">
    <property type="entry name" value="OS09G0560450 PROTEIN"/>
    <property type="match status" value="1"/>
</dbReference>
<keyword evidence="4" id="KW-0675">Receptor</keyword>